<gene>
    <name evidence="1" type="ORF">BST39_04730</name>
</gene>
<reference evidence="1 2" key="1">
    <citation type="submission" date="2017-02" db="EMBL/GenBank/DDBJ databases">
        <title>The new phylogeny of genus Mycobacterium.</title>
        <authorList>
            <person name="Tortoli E."/>
            <person name="Trovato A."/>
            <person name="Cirillo D.M."/>
        </authorList>
    </citation>
    <scope>NUCLEOTIDE SEQUENCE [LARGE SCALE GENOMIC DNA]</scope>
    <source>
        <strain evidence="1 2">DSM 45000</strain>
    </source>
</reference>
<proteinExistence type="predicted"/>
<name>A0A1X0IF32_9MYCO</name>
<sequence>MTGAMDPADRLASERDLLSLYLDELQKTVPTSFPTSRTRSWLIGATRFAIAMEELDTLESSP</sequence>
<organism evidence="1 2">
    <name type="scientific">Mycobacterium paraseoulense</name>
    <dbReference type="NCBI Taxonomy" id="590652"/>
    <lineage>
        <taxon>Bacteria</taxon>
        <taxon>Bacillati</taxon>
        <taxon>Actinomycetota</taxon>
        <taxon>Actinomycetes</taxon>
        <taxon>Mycobacteriales</taxon>
        <taxon>Mycobacteriaceae</taxon>
        <taxon>Mycobacterium</taxon>
    </lineage>
</organism>
<dbReference type="RefSeq" id="WP_083169531.1">
    <property type="nucleotide sequence ID" value="NZ_AP022619.1"/>
</dbReference>
<evidence type="ECO:0000313" key="2">
    <source>
        <dbReference type="Proteomes" id="UP000192513"/>
    </source>
</evidence>
<dbReference type="Proteomes" id="UP000192513">
    <property type="component" value="Unassembled WGS sequence"/>
</dbReference>
<dbReference type="EMBL" id="MVIE01000004">
    <property type="protein sequence ID" value="ORB45516.1"/>
    <property type="molecule type" value="Genomic_DNA"/>
</dbReference>
<comment type="caution">
    <text evidence="1">The sequence shown here is derived from an EMBL/GenBank/DDBJ whole genome shotgun (WGS) entry which is preliminary data.</text>
</comment>
<accession>A0A1X0IF32</accession>
<dbReference type="STRING" id="590652.BST39_04730"/>
<evidence type="ECO:0000313" key="1">
    <source>
        <dbReference type="EMBL" id="ORB45516.1"/>
    </source>
</evidence>
<protein>
    <submittedName>
        <fullName evidence="1">Uncharacterized protein</fullName>
    </submittedName>
</protein>
<dbReference type="AlphaFoldDB" id="A0A1X0IF32"/>
<keyword evidence="2" id="KW-1185">Reference proteome</keyword>